<dbReference type="EMBL" id="GEZM01075864">
    <property type="protein sequence ID" value="JAV63913.1"/>
    <property type="molecule type" value="Transcribed_RNA"/>
</dbReference>
<gene>
    <name evidence="3" type="ORF">PPYR_13581</name>
</gene>
<dbReference type="InParanoid" id="A0A1Y1KR89"/>
<feature type="signal peptide" evidence="1">
    <location>
        <begin position="1"/>
        <end position="19"/>
    </location>
</feature>
<reference evidence="2" key="1">
    <citation type="journal article" date="2016" name="Sci. Rep.">
        <title>Molecular characterization of firefly nuptial gifts: a multi-omics approach sheds light on postcopulatory sexual selection.</title>
        <authorList>
            <person name="Al-Wathiqui N."/>
            <person name="Fallon T.R."/>
            <person name="South A."/>
            <person name="Weng J.K."/>
            <person name="Lewis S.M."/>
        </authorList>
    </citation>
    <scope>NUCLEOTIDE SEQUENCE</scope>
</reference>
<reference evidence="3 4" key="2">
    <citation type="journal article" date="2018" name="Elife">
        <title>Firefly genomes illuminate parallel origins of bioluminescence in beetles.</title>
        <authorList>
            <person name="Fallon T.R."/>
            <person name="Lower S.E."/>
            <person name="Chang C.H."/>
            <person name="Bessho-Uehara M."/>
            <person name="Martin G.J."/>
            <person name="Bewick A.J."/>
            <person name="Behringer M."/>
            <person name="Debat H.J."/>
            <person name="Wong I."/>
            <person name="Day J.C."/>
            <person name="Suvorov A."/>
            <person name="Silva C.J."/>
            <person name="Stanger-Hall K.F."/>
            <person name="Hall D.W."/>
            <person name="Schmitz R.J."/>
            <person name="Nelson D.R."/>
            <person name="Lewis S.M."/>
            <person name="Shigenobu S."/>
            <person name="Bybee S.M."/>
            <person name="Larracuente A.M."/>
            <person name="Oba Y."/>
            <person name="Weng J.K."/>
        </authorList>
    </citation>
    <scope>NUCLEOTIDE SEQUENCE [LARGE SCALE GENOMIC DNA]</scope>
    <source>
        <strain evidence="3">1611_PpyrPB1</strain>
        <tissue evidence="3">Whole body</tissue>
    </source>
</reference>
<dbReference type="Gene3D" id="1.10.238.20">
    <property type="entry name" value="Pheromone/general odorant binding protein domain"/>
    <property type="match status" value="1"/>
</dbReference>
<organism evidence="2">
    <name type="scientific">Photinus pyralis</name>
    <name type="common">Common eastern firefly</name>
    <name type="synonym">Lampyris pyralis</name>
    <dbReference type="NCBI Taxonomy" id="7054"/>
    <lineage>
        <taxon>Eukaryota</taxon>
        <taxon>Metazoa</taxon>
        <taxon>Ecdysozoa</taxon>
        <taxon>Arthropoda</taxon>
        <taxon>Hexapoda</taxon>
        <taxon>Insecta</taxon>
        <taxon>Pterygota</taxon>
        <taxon>Neoptera</taxon>
        <taxon>Endopterygota</taxon>
        <taxon>Coleoptera</taxon>
        <taxon>Polyphaga</taxon>
        <taxon>Elateriformia</taxon>
        <taxon>Elateroidea</taxon>
        <taxon>Lampyridae</taxon>
        <taxon>Lampyrinae</taxon>
        <taxon>Photinus</taxon>
    </lineage>
</organism>
<proteinExistence type="predicted"/>
<dbReference type="OrthoDB" id="6799530at2759"/>
<dbReference type="SUPFAM" id="SSF47565">
    <property type="entry name" value="Insect pheromone/odorant-binding proteins"/>
    <property type="match status" value="1"/>
</dbReference>
<dbReference type="EMBL" id="VVIM01000009">
    <property type="protein sequence ID" value="KAB0793961.1"/>
    <property type="molecule type" value="Genomic_DNA"/>
</dbReference>
<dbReference type="Pfam" id="PF01395">
    <property type="entry name" value="PBP_GOBP"/>
    <property type="match status" value="1"/>
</dbReference>
<evidence type="ECO:0000256" key="1">
    <source>
        <dbReference type="SAM" id="SignalP"/>
    </source>
</evidence>
<evidence type="ECO:0000313" key="4">
    <source>
        <dbReference type="Proteomes" id="UP000327044"/>
    </source>
</evidence>
<dbReference type="Proteomes" id="UP000327044">
    <property type="component" value="Unassembled WGS sequence"/>
</dbReference>
<accession>A0A1Y1KR89</accession>
<reference evidence="3" key="3">
    <citation type="submission" date="2019-08" db="EMBL/GenBank/DDBJ databases">
        <authorList>
            <consortium name="Photinus pyralis genome working group"/>
            <person name="Fallon T.R."/>
            <person name="Sander Lower S.E."/>
            <person name="Weng J.-K."/>
        </authorList>
    </citation>
    <scope>NUCLEOTIDE SEQUENCE</scope>
    <source>
        <strain evidence="3">1611_PpyrPB1</strain>
        <tissue evidence="3">Whole body</tissue>
    </source>
</reference>
<evidence type="ECO:0000313" key="2">
    <source>
        <dbReference type="EMBL" id="JAV63913.1"/>
    </source>
</evidence>
<evidence type="ECO:0000313" key="3">
    <source>
        <dbReference type="EMBL" id="KAB0793961.1"/>
    </source>
</evidence>
<keyword evidence="4" id="KW-1185">Reference proteome</keyword>
<dbReference type="CDD" id="cd23992">
    <property type="entry name" value="PBP_GOBP"/>
    <property type="match status" value="1"/>
</dbReference>
<feature type="chain" id="PRO_5036029788" evidence="1">
    <location>
        <begin position="20"/>
        <end position="148"/>
    </location>
</feature>
<name>A0A1Y1KR89_PHOPY</name>
<dbReference type="InterPro" id="IPR006170">
    <property type="entry name" value="PBP/GOBP"/>
</dbReference>
<dbReference type="AlphaFoldDB" id="A0A1Y1KR89"/>
<sequence length="148" mass="17314">MAQFLKFFCFLYAFSQVLPIDIDESHYTIEDYICMNRTGIEKSYVDSHLNADFVLTRGDEKLTKFMACWGEEMKLVDDELKISHSGWERVAIHNMFKFIGKPDYPNKEELAKKFVNDCKYIESGSDHGDSTILMLNCMLVPFLKLMRQ</sequence>
<dbReference type="InterPro" id="IPR036728">
    <property type="entry name" value="PBP_GOBP_sf"/>
</dbReference>
<dbReference type="GO" id="GO:0005549">
    <property type="term" value="F:odorant binding"/>
    <property type="evidence" value="ECO:0007669"/>
    <property type="project" value="InterPro"/>
</dbReference>
<keyword evidence="1" id="KW-0732">Signal</keyword>
<protein>
    <submittedName>
        <fullName evidence="2">Uncharacterized protein</fullName>
    </submittedName>
</protein>